<evidence type="ECO:0000313" key="6">
    <source>
        <dbReference type="EMBL" id="SFQ43157.1"/>
    </source>
</evidence>
<evidence type="ECO:0000313" key="7">
    <source>
        <dbReference type="Proteomes" id="UP000198727"/>
    </source>
</evidence>
<proteinExistence type="inferred from homology"/>
<gene>
    <name evidence="6" type="ORF">SAMN05421810_107134</name>
</gene>
<dbReference type="EMBL" id="FOWW01000007">
    <property type="protein sequence ID" value="SFQ43157.1"/>
    <property type="molecule type" value="Genomic_DNA"/>
</dbReference>
<evidence type="ECO:0000256" key="1">
    <source>
        <dbReference type="ARBA" id="ARBA00004496"/>
    </source>
</evidence>
<feature type="region of interest" description="Disordered" evidence="5">
    <location>
        <begin position="88"/>
        <end position="108"/>
    </location>
</feature>
<comment type="similarity">
    <text evidence="2">Belongs to the EspG family.</text>
</comment>
<dbReference type="STRING" id="587909.SAMN05421810_107134"/>
<evidence type="ECO:0000256" key="5">
    <source>
        <dbReference type="SAM" id="MobiDB-lite"/>
    </source>
</evidence>
<keyword evidence="4" id="KW-0143">Chaperone</keyword>
<dbReference type="Proteomes" id="UP000198727">
    <property type="component" value="Unassembled WGS sequence"/>
</dbReference>
<dbReference type="AlphaFoldDB" id="A0A1I5YGW6"/>
<evidence type="ECO:0000256" key="2">
    <source>
        <dbReference type="ARBA" id="ARBA00006411"/>
    </source>
</evidence>
<reference evidence="7" key="1">
    <citation type="submission" date="2016-10" db="EMBL/GenBank/DDBJ databases">
        <authorList>
            <person name="Varghese N."/>
            <person name="Submissions S."/>
        </authorList>
    </citation>
    <scope>NUCLEOTIDE SEQUENCE [LARGE SCALE GENOMIC DNA]</scope>
    <source>
        <strain evidence="7">CGMCC 4.5579</strain>
    </source>
</reference>
<keyword evidence="3" id="KW-0963">Cytoplasm</keyword>
<name>A0A1I5YGW6_9PSEU</name>
<protein>
    <submittedName>
        <fullName evidence="6">EspG family protein</fullName>
    </submittedName>
</protein>
<feature type="compositionally biased region" description="Gly residues" evidence="5">
    <location>
        <begin position="99"/>
        <end position="108"/>
    </location>
</feature>
<keyword evidence="7" id="KW-1185">Reference proteome</keyword>
<sequence length="108" mass="10102">MALGVAGTEVRLGPVSAGALMPALLDALAPLPAGSGAPANVRAAADYPRACAAGEREGSGGFVAALRAAGARPAETNTVVRAVFGRTGAGSSAAPCGSRTGGGCAGPA</sequence>
<evidence type="ECO:0000256" key="4">
    <source>
        <dbReference type="ARBA" id="ARBA00023186"/>
    </source>
</evidence>
<accession>A0A1I5YGW6</accession>
<comment type="subcellular location">
    <subcellularLocation>
        <location evidence="1">Cytoplasm</location>
    </subcellularLocation>
</comment>
<evidence type="ECO:0000256" key="3">
    <source>
        <dbReference type="ARBA" id="ARBA00022490"/>
    </source>
</evidence>
<organism evidence="6 7">
    <name type="scientific">Amycolatopsis arida</name>
    <dbReference type="NCBI Taxonomy" id="587909"/>
    <lineage>
        <taxon>Bacteria</taxon>
        <taxon>Bacillati</taxon>
        <taxon>Actinomycetota</taxon>
        <taxon>Actinomycetes</taxon>
        <taxon>Pseudonocardiales</taxon>
        <taxon>Pseudonocardiaceae</taxon>
        <taxon>Amycolatopsis</taxon>
    </lineage>
</organism>
<dbReference type="Pfam" id="PF14011">
    <property type="entry name" value="ESX-1_EspG"/>
    <property type="match status" value="1"/>
</dbReference>
<dbReference type="InterPro" id="IPR025734">
    <property type="entry name" value="EspG"/>
</dbReference>